<dbReference type="InterPro" id="IPR036388">
    <property type="entry name" value="WH-like_DNA-bd_sf"/>
</dbReference>
<dbReference type="SMART" id="SM00862">
    <property type="entry name" value="Trans_reg_C"/>
    <property type="match status" value="1"/>
</dbReference>
<comment type="caution">
    <text evidence="6">The sequence shown here is derived from an EMBL/GenBank/DDBJ whole genome shotgun (WGS) entry which is preliminary data.</text>
</comment>
<organism evidence="6 7">
    <name type="scientific">Novosphingobium aquae</name>
    <dbReference type="NCBI Taxonomy" id="3133435"/>
    <lineage>
        <taxon>Bacteria</taxon>
        <taxon>Pseudomonadati</taxon>
        <taxon>Pseudomonadota</taxon>
        <taxon>Alphaproteobacteria</taxon>
        <taxon>Sphingomonadales</taxon>
        <taxon>Sphingomonadaceae</taxon>
        <taxon>Novosphingobium</taxon>
    </lineage>
</organism>
<evidence type="ECO:0000313" key="6">
    <source>
        <dbReference type="EMBL" id="MEJ6012030.1"/>
    </source>
</evidence>
<sequence>MQLLVIDRSNARGGLLASRLSNVGFRPNVVRSLAEALQASNRDGATAVLVDQGRQMESCVDLIRPLREGGIVQPLVILSERDDWREKVDCLDAGADDFLVKPIRSEEVAARLRAVVRRGAGISSNRLLQYGIDLDLKQRCAWKSGECLNLSRSEFRLLRLFFLSPGQPVTRNTIRNALWREQDSITENAIEVLVTRLRKKLGSSSIRSIRGQGYTMTAPENGSTDHFELPCR</sequence>
<keyword evidence="1 3" id="KW-0238">DNA-binding</keyword>
<evidence type="ECO:0000259" key="5">
    <source>
        <dbReference type="PROSITE" id="PS51755"/>
    </source>
</evidence>
<gene>
    <name evidence="6" type="ORF">WG900_19165</name>
</gene>
<dbReference type="PANTHER" id="PTHR48111:SF36">
    <property type="entry name" value="TRANSCRIPTIONAL REGULATORY PROTEIN CUTR"/>
    <property type="match status" value="1"/>
</dbReference>
<protein>
    <submittedName>
        <fullName evidence="6">Response regulator transcription factor</fullName>
    </submittedName>
</protein>
<feature type="domain" description="Response regulatory" evidence="4">
    <location>
        <begin position="2"/>
        <end position="116"/>
    </location>
</feature>
<dbReference type="SUPFAM" id="SSF52172">
    <property type="entry name" value="CheY-like"/>
    <property type="match status" value="1"/>
</dbReference>
<dbReference type="SUPFAM" id="SSF46894">
    <property type="entry name" value="C-terminal effector domain of the bipartite response regulators"/>
    <property type="match status" value="1"/>
</dbReference>
<accession>A0ABU8SDJ8</accession>
<keyword evidence="7" id="KW-1185">Reference proteome</keyword>
<dbReference type="SMART" id="SM00448">
    <property type="entry name" value="REC"/>
    <property type="match status" value="1"/>
</dbReference>
<dbReference type="InterPro" id="IPR001867">
    <property type="entry name" value="OmpR/PhoB-type_DNA-bd"/>
</dbReference>
<reference evidence="6 7" key="1">
    <citation type="submission" date="2024-03" db="EMBL/GenBank/DDBJ databases">
        <authorList>
            <person name="Jo J.-H."/>
        </authorList>
    </citation>
    <scope>NUCLEOTIDE SEQUENCE [LARGE SCALE GENOMIC DNA]</scope>
    <source>
        <strain evidence="6 7">AS3R-12</strain>
    </source>
</reference>
<dbReference type="InterPro" id="IPR039420">
    <property type="entry name" value="WalR-like"/>
</dbReference>
<evidence type="ECO:0000259" key="4">
    <source>
        <dbReference type="PROSITE" id="PS50110"/>
    </source>
</evidence>
<dbReference type="CDD" id="cd00383">
    <property type="entry name" value="trans_reg_C"/>
    <property type="match status" value="1"/>
</dbReference>
<evidence type="ECO:0000256" key="1">
    <source>
        <dbReference type="ARBA" id="ARBA00023125"/>
    </source>
</evidence>
<dbReference type="Pfam" id="PF00486">
    <property type="entry name" value="Trans_reg_C"/>
    <property type="match status" value="1"/>
</dbReference>
<dbReference type="InterPro" id="IPR011006">
    <property type="entry name" value="CheY-like_superfamily"/>
</dbReference>
<dbReference type="InterPro" id="IPR001789">
    <property type="entry name" value="Sig_transdc_resp-reg_receiver"/>
</dbReference>
<dbReference type="Pfam" id="PF00072">
    <property type="entry name" value="Response_reg"/>
    <property type="match status" value="1"/>
</dbReference>
<evidence type="ECO:0000256" key="3">
    <source>
        <dbReference type="PROSITE-ProRule" id="PRU01091"/>
    </source>
</evidence>
<dbReference type="Gene3D" id="3.40.50.2300">
    <property type="match status" value="1"/>
</dbReference>
<dbReference type="Proteomes" id="UP001379235">
    <property type="component" value="Unassembled WGS sequence"/>
</dbReference>
<feature type="modified residue" description="4-aspartylphosphate" evidence="2">
    <location>
        <position position="51"/>
    </location>
</feature>
<feature type="DNA-binding region" description="OmpR/PhoB-type" evidence="3">
    <location>
        <begin position="124"/>
        <end position="218"/>
    </location>
</feature>
<dbReference type="PANTHER" id="PTHR48111">
    <property type="entry name" value="REGULATOR OF RPOS"/>
    <property type="match status" value="1"/>
</dbReference>
<dbReference type="PROSITE" id="PS50110">
    <property type="entry name" value="RESPONSE_REGULATORY"/>
    <property type="match status" value="1"/>
</dbReference>
<evidence type="ECO:0000313" key="7">
    <source>
        <dbReference type="Proteomes" id="UP001379235"/>
    </source>
</evidence>
<proteinExistence type="predicted"/>
<dbReference type="RefSeq" id="WP_339969828.1">
    <property type="nucleotide sequence ID" value="NZ_JBBHJY010000013.1"/>
</dbReference>
<feature type="domain" description="OmpR/PhoB-type" evidence="5">
    <location>
        <begin position="124"/>
        <end position="218"/>
    </location>
</feature>
<keyword evidence="2" id="KW-0597">Phosphoprotein</keyword>
<dbReference type="InterPro" id="IPR016032">
    <property type="entry name" value="Sig_transdc_resp-reg_C-effctor"/>
</dbReference>
<dbReference type="EMBL" id="JBBHJY010000013">
    <property type="protein sequence ID" value="MEJ6012030.1"/>
    <property type="molecule type" value="Genomic_DNA"/>
</dbReference>
<name>A0ABU8SDJ8_9SPHN</name>
<dbReference type="PROSITE" id="PS51755">
    <property type="entry name" value="OMPR_PHOB"/>
    <property type="match status" value="1"/>
</dbReference>
<evidence type="ECO:0000256" key="2">
    <source>
        <dbReference type="PROSITE-ProRule" id="PRU00169"/>
    </source>
</evidence>
<dbReference type="Gene3D" id="1.10.10.10">
    <property type="entry name" value="Winged helix-like DNA-binding domain superfamily/Winged helix DNA-binding domain"/>
    <property type="match status" value="1"/>
</dbReference>